<dbReference type="EMBL" id="SNRW01004507">
    <property type="protein sequence ID" value="KAA6387121.1"/>
    <property type="molecule type" value="Genomic_DNA"/>
</dbReference>
<proteinExistence type="predicted"/>
<gene>
    <name evidence="1" type="ORF">EZS28_017351</name>
</gene>
<accession>A0A5J4VWW2</accession>
<reference evidence="1 2" key="1">
    <citation type="submission" date="2019-03" db="EMBL/GenBank/DDBJ databases">
        <title>Single cell metagenomics reveals metabolic interactions within the superorganism composed of flagellate Streblomastix strix and complex community of Bacteroidetes bacteria on its surface.</title>
        <authorList>
            <person name="Treitli S.C."/>
            <person name="Kolisko M."/>
            <person name="Husnik F."/>
            <person name="Keeling P."/>
            <person name="Hampl V."/>
        </authorList>
    </citation>
    <scope>NUCLEOTIDE SEQUENCE [LARGE SCALE GENOMIC DNA]</scope>
    <source>
        <strain evidence="1">ST1C</strain>
    </source>
</reference>
<name>A0A5J4VWW2_9EUKA</name>
<evidence type="ECO:0000313" key="1">
    <source>
        <dbReference type="EMBL" id="KAA6387121.1"/>
    </source>
</evidence>
<evidence type="ECO:0000313" key="2">
    <source>
        <dbReference type="Proteomes" id="UP000324800"/>
    </source>
</evidence>
<comment type="caution">
    <text evidence="1">The sequence shown here is derived from an EMBL/GenBank/DDBJ whole genome shotgun (WGS) entry which is preliminary data.</text>
</comment>
<organism evidence="1 2">
    <name type="scientific">Streblomastix strix</name>
    <dbReference type="NCBI Taxonomy" id="222440"/>
    <lineage>
        <taxon>Eukaryota</taxon>
        <taxon>Metamonada</taxon>
        <taxon>Preaxostyla</taxon>
        <taxon>Oxymonadida</taxon>
        <taxon>Streblomastigidae</taxon>
        <taxon>Streblomastix</taxon>
    </lineage>
</organism>
<dbReference type="AlphaFoldDB" id="A0A5J4VWW2"/>
<dbReference type="Proteomes" id="UP000324800">
    <property type="component" value="Unassembled WGS sequence"/>
</dbReference>
<protein>
    <submittedName>
        <fullName evidence="1">Uncharacterized protein</fullName>
    </submittedName>
</protein>
<sequence>MAPFPPSDGDVHPYEERTNTSIILQKTRFVNMNKKHQLTALNIAYTGVPNEFVFDLDRQSAIVLRDVVLSVSQHLDLETVSKDADDYVGYIKLQISTVASISNVVFGPMKLKNPLEDWKTCGAAIKGDNITQLLIHYCIFKNIIINNISQALSAIHVRLVFDDITSLGPDLYPGTLKVTETVFEQADSKKTNVLIKSPIFNEFITPAVTVYSVLDVLLTQKTSHGTVIFNNTQFIHCRGGALRVRNVYVFIAASCRFRGNKPFFKNYKKLQWNIQVEGQTILQANEESFIKEGIKDDESYS</sequence>